<evidence type="ECO:0000313" key="7">
    <source>
        <dbReference type="Proteomes" id="UP000053750"/>
    </source>
</evidence>
<dbReference type="OrthoDB" id="2375606at2"/>
<evidence type="ECO:0000256" key="3">
    <source>
        <dbReference type="ARBA" id="ARBA00022777"/>
    </source>
</evidence>
<comment type="caution">
    <text evidence="6">The sequence shown here is derived from an EMBL/GenBank/DDBJ whole genome shotgun (WGS) entry which is preliminary data.</text>
</comment>
<dbReference type="InterPro" id="IPR039506">
    <property type="entry name" value="SPOB_a"/>
</dbReference>
<feature type="transmembrane region" description="Helical" evidence="4">
    <location>
        <begin position="31"/>
        <end position="49"/>
    </location>
</feature>
<dbReference type="EMBL" id="JFHU01000220">
    <property type="protein sequence ID" value="EXX85550.1"/>
    <property type="molecule type" value="Genomic_DNA"/>
</dbReference>
<evidence type="ECO:0000256" key="2">
    <source>
        <dbReference type="ARBA" id="ARBA00022679"/>
    </source>
</evidence>
<dbReference type="Gene3D" id="1.10.287.130">
    <property type="match status" value="1"/>
</dbReference>
<dbReference type="GO" id="GO:0000155">
    <property type="term" value="F:phosphorelay sensor kinase activity"/>
    <property type="evidence" value="ECO:0007669"/>
    <property type="project" value="InterPro"/>
</dbReference>
<keyword evidence="4" id="KW-0812">Transmembrane</keyword>
<evidence type="ECO:0000313" key="6">
    <source>
        <dbReference type="EMBL" id="EXX85550.1"/>
    </source>
</evidence>
<accession>A0A9W5RZ32</accession>
<dbReference type="AlphaFoldDB" id="A0A9W5RZ32"/>
<evidence type="ECO:0000256" key="1">
    <source>
        <dbReference type="ARBA" id="ARBA00022553"/>
    </source>
</evidence>
<evidence type="ECO:0000256" key="4">
    <source>
        <dbReference type="SAM" id="Phobius"/>
    </source>
</evidence>
<keyword evidence="1" id="KW-0597">Phosphoprotein</keyword>
<keyword evidence="7" id="KW-1185">Reference proteome</keyword>
<keyword evidence="4" id="KW-1133">Transmembrane helix</keyword>
<dbReference type="RefSeq" id="WP_036585238.1">
    <property type="nucleotide sequence ID" value="NZ_KK082294.1"/>
</dbReference>
<name>A0A9W5RZ32_9BACL</name>
<keyword evidence="4" id="KW-0472">Membrane</keyword>
<organism evidence="6 7">
    <name type="scientific">Paenibacillus darwinianus</name>
    <dbReference type="NCBI Taxonomy" id="1380763"/>
    <lineage>
        <taxon>Bacteria</taxon>
        <taxon>Bacillati</taxon>
        <taxon>Bacillota</taxon>
        <taxon>Bacilli</taxon>
        <taxon>Bacillales</taxon>
        <taxon>Paenibacillaceae</taxon>
        <taxon>Paenibacillus</taxon>
    </lineage>
</organism>
<sequence>MNRWRTIRYYAAGSVLLPIAAVWFWQEELWPSGLLLLWLSAAAAIWIAADRKGLAYRAERALTATETTAIRMLDHHRHDWMNELQVLYGYIRMNKPDKTVECVEKIRERMTAESRIAKLGIPSFVLFVQSFRTVTNAMQLQVDVADEVNLAELPLNGVKVADTLTDLINAYRFGIKPGGGDAARLSIKLHRNETALLVELQYEGELLNAQELYAKCKQRLKKSPLHADRLEPDMLTAALRADLSR</sequence>
<dbReference type="InterPro" id="IPR016120">
    <property type="entry name" value="Sig_transdc_His_kin_SpoOB"/>
</dbReference>
<dbReference type="Pfam" id="PF14689">
    <property type="entry name" value="SPOB_a"/>
    <property type="match status" value="1"/>
</dbReference>
<evidence type="ECO:0000259" key="5">
    <source>
        <dbReference type="Pfam" id="PF14689"/>
    </source>
</evidence>
<keyword evidence="3 6" id="KW-0418">Kinase</keyword>
<dbReference type="Proteomes" id="UP000053750">
    <property type="component" value="Unassembled WGS sequence"/>
</dbReference>
<keyword evidence="2" id="KW-0808">Transferase</keyword>
<feature type="transmembrane region" description="Helical" evidence="4">
    <location>
        <begin position="7"/>
        <end position="25"/>
    </location>
</feature>
<reference evidence="6 7" key="1">
    <citation type="submission" date="2014-02" db="EMBL/GenBank/DDBJ databases">
        <title>Genome sequence of Paenibacillus darwinianus reveals adaptive mechanisms for survival in Antarctic soils.</title>
        <authorList>
            <person name="Dsouza M."/>
            <person name="Taylor M.W."/>
            <person name="Turner S.J."/>
            <person name="Aislabie J."/>
        </authorList>
    </citation>
    <scope>NUCLEOTIDE SEQUENCE [LARGE SCALE GENOMIC DNA]</scope>
    <source>
        <strain evidence="6 7">CE1</strain>
    </source>
</reference>
<dbReference type="SUPFAM" id="SSF55890">
    <property type="entry name" value="Sporulation response regulatory protein Spo0B"/>
    <property type="match status" value="1"/>
</dbReference>
<protein>
    <submittedName>
        <fullName evidence="6">Histidine kinase</fullName>
    </submittedName>
</protein>
<proteinExistence type="predicted"/>
<feature type="domain" description="SpoOB alpha-helical" evidence="5">
    <location>
        <begin position="68"/>
        <end position="119"/>
    </location>
</feature>
<gene>
    <name evidence="6" type="ORF">BG53_08170</name>
</gene>